<accession>A0ACC0JN68</accession>
<keyword evidence="2" id="KW-1185">Reference proteome</keyword>
<organism evidence="1 2">
    <name type="scientific">Choristoneura fumiferana</name>
    <name type="common">Spruce budworm moth</name>
    <name type="synonym">Archips fumiferana</name>
    <dbReference type="NCBI Taxonomy" id="7141"/>
    <lineage>
        <taxon>Eukaryota</taxon>
        <taxon>Metazoa</taxon>
        <taxon>Ecdysozoa</taxon>
        <taxon>Arthropoda</taxon>
        <taxon>Hexapoda</taxon>
        <taxon>Insecta</taxon>
        <taxon>Pterygota</taxon>
        <taxon>Neoptera</taxon>
        <taxon>Endopterygota</taxon>
        <taxon>Lepidoptera</taxon>
        <taxon>Glossata</taxon>
        <taxon>Ditrysia</taxon>
        <taxon>Tortricoidea</taxon>
        <taxon>Tortricidae</taxon>
        <taxon>Tortricinae</taxon>
        <taxon>Choristoneura</taxon>
    </lineage>
</organism>
<reference evidence="1 2" key="1">
    <citation type="journal article" date="2022" name="Genome Biol. Evol.">
        <title>The Spruce Budworm Genome: Reconstructing the Evolutionary History of Antifreeze Proteins.</title>
        <authorList>
            <person name="Beliveau C."/>
            <person name="Gagne P."/>
            <person name="Picq S."/>
            <person name="Vernygora O."/>
            <person name="Keeling C.I."/>
            <person name="Pinkney K."/>
            <person name="Doucet D."/>
            <person name="Wen F."/>
            <person name="Johnston J.S."/>
            <person name="Maaroufi H."/>
            <person name="Boyle B."/>
            <person name="Laroche J."/>
            <person name="Dewar K."/>
            <person name="Juretic N."/>
            <person name="Blackburn G."/>
            <person name="Nisole A."/>
            <person name="Brunet B."/>
            <person name="Brandao M."/>
            <person name="Lumley L."/>
            <person name="Duan J."/>
            <person name="Quan G."/>
            <person name="Lucarotti C.J."/>
            <person name="Roe A.D."/>
            <person name="Sperling F.A.H."/>
            <person name="Levesque R.C."/>
            <person name="Cusson M."/>
        </authorList>
    </citation>
    <scope>NUCLEOTIDE SEQUENCE [LARGE SCALE GENOMIC DNA]</scope>
    <source>
        <strain evidence="1">Glfc:IPQL:Cfum</strain>
    </source>
</reference>
<evidence type="ECO:0000313" key="1">
    <source>
        <dbReference type="EMBL" id="KAI8425603.1"/>
    </source>
</evidence>
<dbReference type="EMBL" id="CM046119">
    <property type="protein sequence ID" value="KAI8425603.1"/>
    <property type="molecule type" value="Genomic_DNA"/>
</dbReference>
<dbReference type="Proteomes" id="UP001064048">
    <property type="component" value="Chromosome 19"/>
</dbReference>
<comment type="caution">
    <text evidence="1">The sequence shown here is derived from an EMBL/GenBank/DDBJ whole genome shotgun (WGS) entry which is preliminary data.</text>
</comment>
<evidence type="ECO:0000313" key="2">
    <source>
        <dbReference type="Proteomes" id="UP001064048"/>
    </source>
</evidence>
<name>A0ACC0JN68_CHOFU</name>
<proteinExistence type="predicted"/>
<protein>
    <submittedName>
        <fullName evidence="1">Uncharacterized protein</fullName>
    </submittedName>
</protein>
<sequence>MRFLIPIGMNISPQQIIDCSRPDGNDGCQGGSLRATMRYRDHCRYSSLLVRAKPKRWAFLPAGDEDAMELALAAIGPLAVAVNAAPFTFQLYRSGVYDDPFCTPWQLNHAMLLVGYTPEYWVLLNWWGKQWGEDGYMRIRRGFNRCGVANMAAYVLL</sequence>
<gene>
    <name evidence="1" type="ORF">MSG28_011420</name>
</gene>